<proteinExistence type="predicted"/>
<comment type="caution">
    <text evidence="1">The sequence shown here is derived from an EMBL/GenBank/DDBJ whole genome shotgun (WGS) entry which is preliminary data.</text>
</comment>
<evidence type="ECO:0000313" key="2">
    <source>
        <dbReference type="Proteomes" id="UP000821865"/>
    </source>
</evidence>
<dbReference type="Proteomes" id="UP000821865">
    <property type="component" value="Chromosome 1"/>
</dbReference>
<organism evidence="1 2">
    <name type="scientific">Dermacentor silvarum</name>
    <name type="common">Tick</name>
    <dbReference type="NCBI Taxonomy" id="543639"/>
    <lineage>
        <taxon>Eukaryota</taxon>
        <taxon>Metazoa</taxon>
        <taxon>Ecdysozoa</taxon>
        <taxon>Arthropoda</taxon>
        <taxon>Chelicerata</taxon>
        <taxon>Arachnida</taxon>
        <taxon>Acari</taxon>
        <taxon>Parasitiformes</taxon>
        <taxon>Ixodida</taxon>
        <taxon>Ixodoidea</taxon>
        <taxon>Ixodidae</taxon>
        <taxon>Rhipicephalinae</taxon>
        <taxon>Dermacentor</taxon>
    </lineage>
</organism>
<reference evidence="1" key="1">
    <citation type="submission" date="2020-05" db="EMBL/GenBank/DDBJ databases">
        <title>Large-scale comparative analyses of tick genomes elucidate their genetic diversity and vector capacities.</title>
        <authorList>
            <person name="Jia N."/>
            <person name="Wang J."/>
            <person name="Shi W."/>
            <person name="Du L."/>
            <person name="Sun Y."/>
            <person name="Zhan W."/>
            <person name="Jiang J."/>
            <person name="Wang Q."/>
            <person name="Zhang B."/>
            <person name="Ji P."/>
            <person name="Sakyi L.B."/>
            <person name="Cui X."/>
            <person name="Yuan T."/>
            <person name="Jiang B."/>
            <person name="Yang W."/>
            <person name="Lam T.T.-Y."/>
            <person name="Chang Q."/>
            <person name="Ding S."/>
            <person name="Wang X."/>
            <person name="Zhu J."/>
            <person name="Ruan X."/>
            <person name="Zhao L."/>
            <person name="Wei J."/>
            <person name="Que T."/>
            <person name="Du C."/>
            <person name="Cheng J."/>
            <person name="Dai P."/>
            <person name="Han X."/>
            <person name="Huang E."/>
            <person name="Gao Y."/>
            <person name="Liu J."/>
            <person name="Shao H."/>
            <person name="Ye R."/>
            <person name="Li L."/>
            <person name="Wei W."/>
            <person name="Wang X."/>
            <person name="Wang C."/>
            <person name="Yang T."/>
            <person name="Huo Q."/>
            <person name="Li W."/>
            <person name="Guo W."/>
            <person name="Chen H."/>
            <person name="Zhou L."/>
            <person name="Ni X."/>
            <person name="Tian J."/>
            <person name="Zhou Y."/>
            <person name="Sheng Y."/>
            <person name="Liu T."/>
            <person name="Pan Y."/>
            <person name="Xia L."/>
            <person name="Li J."/>
            <person name="Zhao F."/>
            <person name="Cao W."/>
        </authorList>
    </citation>
    <scope>NUCLEOTIDE SEQUENCE</scope>
    <source>
        <strain evidence="1">Dsil-2018</strain>
    </source>
</reference>
<sequence length="407" mass="46733">MQLRTAPETTTVRKPSGCSDDLLAVVDSEVIKSDSERPRGCLCLRQLYILLWKNVYLKRLRRHYITTVLEIVLMVALLLGIQDEAVVREPLKHHGVTVFSAFSPTAFWDTDTDVVRIRMVYFLPDHKYVRWLTRTAMAPLGVNNVIALSDQKQLDEVMTSSNQTPVDSAVLVFKGIGPDNAEPTSITVSFVSSRLPLDVKLTYQERLITEPEEPINESQFPEMNTVLPIMAMLQQKHLERQAQRFNYTGPLPEVTMCRFPYPPYFEFHDMKTYALVLTRFCVGMLVPFAVYVARLTIEKASGMKEYLRMAGLNDWIYWISHYLSGGFMHLIIVTLMMLFLCIKHNDQGRAFIQYSDPLLLFWILMCFCSSCLMHATLLSMFFESRKYASLFGTRRAQVLPMACMLSA</sequence>
<evidence type="ECO:0000313" key="1">
    <source>
        <dbReference type="EMBL" id="KAH7977814.1"/>
    </source>
</evidence>
<name>A0ACB8DU09_DERSI</name>
<accession>A0ACB8DU09</accession>
<protein>
    <submittedName>
        <fullName evidence="1">Uncharacterized protein</fullName>
    </submittedName>
</protein>
<gene>
    <name evidence="1" type="ORF">HPB49_003689</name>
</gene>
<dbReference type="EMBL" id="CM023470">
    <property type="protein sequence ID" value="KAH7977814.1"/>
    <property type="molecule type" value="Genomic_DNA"/>
</dbReference>
<keyword evidence="2" id="KW-1185">Reference proteome</keyword>